<dbReference type="STRING" id="1122159.SAMN02745246_01539"/>
<dbReference type="PANTHER" id="PTHR33204">
    <property type="entry name" value="TRANSCRIPTIONAL REGULATOR, MARR FAMILY"/>
    <property type="match status" value="1"/>
</dbReference>
<name>A0A4Q0PMS5_9FLAO</name>
<dbReference type="InterPro" id="IPR036388">
    <property type="entry name" value="WH-like_DNA-bd_sf"/>
</dbReference>
<comment type="caution">
    <text evidence="5">The sequence shown here is derived from an EMBL/GenBank/DDBJ whole genome shotgun (WGS) entry which is preliminary data.</text>
</comment>
<dbReference type="RefSeq" id="WP_073098650.1">
    <property type="nucleotide sequence ID" value="NZ_QOVL01000006.1"/>
</dbReference>
<dbReference type="AlphaFoldDB" id="A0A4Q0PMS5"/>
<dbReference type="InterPro" id="IPR036390">
    <property type="entry name" value="WH_DNA-bd_sf"/>
</dbReference>
<dbReference type="Gene3D" id="1.10.10.10">
    <property type="entry name" value="Winged helix-like DNA-binding domain superfamily/Winged helix DNA-binding domain"/>
    <property type="match status" value="1"/>
</dbReference>
<accession>A0A4Q0PMS5</accession>
<sequence>MAKLKENSTNNHNRKLMADCDMTYALQMIGGRWKLLILTSLNKGPIRYGEIKNSISQITERMLTLQLKELEQDGLIIRTIFPEVPPKVEYELTELGKALIPIVKDLSAWGSFVRAYHKVTS</sequence>
<keyword evidence="3" id="KW-0804">Transcription</keyword>
<gene>
    <name evidence="5" type="ORF">DSL99_1643</name>
</gene>
<feature type="domain" description="HTH hxlR-type" evidence="4">
    <location>
        <begin position="20"/>
        <end position="118"/>
    </location>
</feature>
<dbReference type="PANTHER" id="PTHR33204:SF29">
    <property type="entry name" value="TRANSCRIPTIONAL REGULATOR"/>
    <property type="match status" value="1"/>
</dbReference>
<evidence type="ECO:0000256" key="3">
    <source>
        <dbReference type="ARBA" id="ARBA00023163"/>
    </source>
</evidence>
<dbReference type="InterPro" id="IPR002577">
    <property type="entry name" value="HTH_HxlR"/>
</dbReference>
<organism evidence="5 6">
    <name type="scientific">Leeuwenhoekiella marinoflava</name>
    <dbReference type="NCBI Taxonomy" id="988"/>
    <lineage>
        <taxon>Bacteria</taxon>
        <taxon>Pseudomonadati</taxon>
        <taxon>Bacteroidota</taxon>
        <taxon>Flavobacteriia</taxon>
        <taxon>Flavobacteriales</taxon>
        <taxon>Flavobacteriaceae</taxon>
        <taxon>Leeuwenhoekiella</taxon>
    </lineage>
</organism>
<evidence type="ECO:0000256" key="2">
    <source>
        <dbReference type="ARBA" id="ARBA00023125"/>
    </source>
</evidence>
<keyword evidence="1" id="KW-0805">Transcription regulation</keyword>
<proteinExistence type="predicted"/>
<evidence type="ECO:0000256" key="1">
    <source>
        <dbReference type="ARBA" id="ARBA00023015"/>
    </source>
</evidence>
<dbReference type="SUPFAM" id="SSF46785">
    <property type="entry name" value="Winged helix' DNA-binding domain"/>
    <property type="match status" value="1"/>
</dbReference>
<keyword evidence="2" id="KW-0238">DNA-binding</keyword>
<dbReference type="PROSITE" id="PS51118">
    <property type="entry name" value="HTH_HXLR"/>
    <property type="match status" value="1"/>
</dbReference>
<dbReference type="EMBL" id="QOVL01000006">
    <property type="protein sequence ID" value="RXG31819.1"/>
    <property type="molecule type" value="Genomic_DNA"/>
</dbReference>
<evidence type="ECO:0000259" key="4">
    <source>
        <dbReference type="PROSITE" id="PS51118"/>
    </source>
</evidence>
<reference evidence="5 6" key="1">
    <citation type="submission" date="2018-07" db="EMBL/GenBank/DDBJ databases">
        <title>Leeuwenhoekiella genomics.</title>
        <authorList>
            <person name="Tahon G."/>
            <person name="Willems A."/>
        </authorList>
    </citation>
    <scope>NUCLEOTIDE SEQUENCE [LARGE SCALE GENOMIC DNA]</scope>
    <source>
        <strain evidence="5 6">LMG 1345</strain>
    </source>
</reference>
<evidence type="ECO:0000313" key="5">
    <source>
        <dbReference type="EMBL" id="RXG31819.1"/>
    </source>
</evidence>
<protein>
    <submittedName>
        <fullName evidence="5">HxlR family transcriptional regulator</fullName>
    </submittedName>
</protein>
<dbReference type="GO" id="GO:0003677">
    <property type="term" value="F:DNA binding"/>
    <property type="evidence" value="ECO:0007669"/>
    <property type="project" value="UniProtKB-KW"/>
</dbReference>
<dbReference type="Pfam" id="PF01638">
    <property type="entry name" value="HxlR"/>
    <property type="match status" value="1"/>
</dbReference>
<dbReference type="Proteomes" id="UP000290608">
    <property type="component" value="Unassembled WGS sequence"/>
</dbReference>
<evidence type="ECO:0000313" key="6">
    <source>
        <dbReference type="Proteomes" id="UP000290608"/>
    </source>
</evidence>